<accession>X0U677</accession>
<dbReference type="EMBL" id="BARS01000905">
    <property type="protein sequence ID" value="GAF83985.1"/>
    <property type="molecule type" value="Genomic_DNA"/>
</dbReference>
<comment type="caution">
    <text evidence="8">The sequence shown here is derived from an EMBL/GenBank/DDBJ whole genome shotgun (WGS) entry which is preliminary data.</text>
</comment>
<dbReference type="AlphaFoldDB" id="X0U677"/>
<feature type="domain" description="RecX first three-helical" evidence="7">
    <location>
        <begin position="10"/>
        <end position="49"/>
    </location>
</feature>
<protein>
    <recommendedName>
        <fullName evidence="3">Regulatory protein RecX</fullName>
    </recommendedName>
</protein>
<evidence type="ECO:0000259" key="6">
    <source>
        <dbReference type="Pfam" id="PF21981"/>
    </source>
</evidence>
<dbReference type="Pfam" id="PF21982">
    <property type="entry name" value="RecX_HTH1"/>
    <property type="match status" value="1"/>
</dbReference>
<name>X0U677_9ZZZZ</name>
<evidence type="ECO:0000256" key="3">
    <source>
        <dbReference type="ARBA" id="ARBA00018111"/>
    </source>
</evidence>
<feature type="domain" description="RecX third three-helical" evidence="6">
    <location>
        <begin position="101"/>
        <end position="144"/>
    </location>
</feature>
<evidence type="ECO:0000313" key="8">
    <source>
        <dbReference type="EMBL" id="GAF83985.1"/>
    </source>
</evidence>
<evidence type="ECO:0000259" key="7">
    <source>
        <dbReference type="Pfam" id="PF21982"/>
    </source>
</evidence>
<dbReference type="PANTHER" id="PTHR33602:SF1">
    <property type="entry name" value="REGULATORY PROTEIN RECX FAMILY PROTEIN"/>
    <property type="match status" value="1"/>
</dbReference>
<dbReference type="InterPro" id="IPR053924">
    <property type="entry name" value="RecX_HTH_2nd"/>
</dbReference>
<reference evidence="8" key="1">
    <citation type="journal article" date="2014" name="Front. Microbiol.">
        <title>High frequency of phylogenetically diverse reductive dehalogenase-homologous genes in deep subseafloor sedimentary metagenomes.</title>
        <authorList>
            <person name="Kawai M."/>
            <person name="Futagami T."/>
            <person name="Toyoda A."/>
            <person name="Takaki Y."/>
            <person name="Nishi S."/>
            <person name="Hori S."/>
            <person name="Arai W."/>
            <person name="Tsubouchi T."/>
            <person name="Morono Y."/>
            <person name="Uchiyama I."/>
            <person name="Ito T."/>
            <person name="Fujiyama A."/>
            <person name="Inagaki F."/>
            <person name="Takami H."/>
        </authorList>
    </citation>
    <scope>NUCLEOTIDE SEQUENCE</scope>
    <source>
        <strain evidence="8">Expedition CK06-06</strain>
    </source>
</reference>
<dbReference type="Pfam" id="PF21981">
    <property type="entry name" value="RecX_HTH3"/>
    <property type="match status" value="1"/>
</dbReference>
<dbReference type="GO" id="GO:0005737">
    <property type="term" value="C:cytoplasm"/>
    <property type="evidence" value="ECO:0007669"/>
    <property type="project" value="UniProtKB-SubCell"/>
</dbReference>
<dbReference type="InterPro" id="IPR036388">
    <property type="entry name" value="WH-like_DNA-bd_sf"/>
</dbReference>
<comment type="similarity">
    <text evidence="2">Belongs to the RecX family.</text>
</comment>
<feature type="domain" description="RecX second three-helical" evidence="5">
    <location>
        <begin position="56"/>
        <end position="96"/>
    </location>
</feature>
<dbReference type="Pfam" id="PF02631">
    <property type="entry name" value="RecX_HTH2"/>
    <property type="match status" value="1"/>
</dbReference>
<dbReference type="InterPro" id="IPR053926">
    <property type="entry name" value="RecX_HTH_1st"/>
</dbReference>
<gene>
    <name evidence="8" type="ORF">S01H1_01968</name>
</gene>
<evidence type="ECO:0000256" key="2">
    <source>
        <dbReference type="ARBA" id="ARBA00009695"/>
    </source>
</evidence>
<keyword evidence="4" id="KW-0963">Cytoplasm</keyword>
<organism evidence="8">
    <name type="scientific">marine sediment metagenome</name>
    <dbReference type="NCBI Taxonomy" id="412755"/>
    <lineage>
        <taxon>unclassified sequences</taxon>
        <taxon>metagenomes</taxon>
        <taxon>ecological metagenomes</taxon>
    </lineage>
</organism>
<dbReference type="InterPro" id="IPR053925">
    <property type="entry name" value="RecX_HTH_3rd"/>
</dbReference>
<evidence type="ECO:0000259" key="5">
    <source>
        <dbReference type="Pfam" id="PF02631"/>
    </source>
</evidence>
<evidence type="ECO:0000256" key="1">
    <source>
        <dbReference type="ARBA" id="ARBA00004496"/>
    </source>
</evidence>
<evidence type="ECO:0000256" key="4">
    <source>
        <dbReference type="ARBA" id="ARBA00022490"/>
    </source>
</evidence>
<dbReference type="GO" id="GO:0006282">
    <property type="term" value="P:regulation of DNA repair"/>
    <property type="evidence" value="ECO:0007669"/>
    <property type="project" value="InterPro"/>
</dbReference>
<dbReference type="HAMAP" id="MF_01114">
    <property type="entry name" value="RecX"/>
    <property type="match status" value="1"/>
</dbReference>
<proteinExistence type="inferred from homology"/>
<dbReference type="Gene3D" id="1.10.10.10">
    <property type="entry name" value="Winged helix-like DNA-binding domain superfamily/Winged helix DNA-binding domain"/>
    <property type="match status" value="3"/>
</dbReference>
<sequence>MADSNSLQDCLDAAYRYLSYRPRSEAEIRQWLHLRGFGNEVAEKTIAKLKEQNLSDDFTFAQFWTDNRLSFRPKSKRLIEKELRDKKVAAEIIEQVTKDIDDEEIAYKLASRRMPALANLDYPDFYRRLSSYLAYRGFGYEVVKHTTALLWQEKEQN</sequence>
<dbReference type="PANTHER" id="PTHR33602">
    <property type="entry name" value="REGULATORY PROTEIN RECX FAMILY PROTEIN"/>
    <property type="match status" value="1"/>
</dbReference>
<dbReference type="InterPro" id="IPR003783">
    <property type="entry name" value="Regulatory_RecX"/>
</dbReference>
<comment type="subcellular location">
    <subcellularLocation>
        <location evidence="1">Cytoplasm</location>
    </subcellularLocation>
</comment>